<evidence type="ECO:0000313" key="2">
    <source>
        <dbReference type="EMBL" id="VAX35855.1"/>
    </source>
</evidence>
<evidence type="ECO:0000259" key="1">
    <source>
        <dbReference type="Pfam" id="PF13451"/>
    </source>
</evidence>
<proteinExistence type="predicted"/>
<name>A0A3B1DV76_9ZZZZ</name>
<dbReference type="Pfam" id="PF13451">
    <property type="entry name" value="zf_Tbcl"/>
    <property type="match status" value="1"/>
</dbReference>
<gene>
    <name evidence="2" type="ORF">MNBD_PLANCTO02-3091</name>
</gene>
<dbReference type="EMBL" id="UOGL01000015">
    <property type="protein sequence ID" value="VAX35855.1"/>
    <property type="molecule type" value="Genomic_DNA"/>
</dbReference>
<feature type="non-terminal residue" evidence="2">
    <location>
        <position position="1"/>
    </location>
</feature>
<organism evidence="2">
    <name type="scientific">hydrothermal vent metagenome</name>
    <dbReference type="NCBI Taxonomy" id="652676"/>
    <lineage>
        <taxon>unclassified sequences</taxon>
        <taxon>metagenomes</taxon>
        <taxon>ecological metagenomes</taxon>
    </lineage>
</organism>
<dbReference type="InterPro" id="IPR025306">
    <property type="entry name" value="Zn-bnd_dom_prob"/>
</dbReference>
<accession>A0A3B1DV76</accession>
<protein>
    <recommendedName>
        <fullName evidence="1">Probable zinc-binding domain-containing protein</fullName>
    </recommendedName>
</protein>
<feature type="domain" description="Probable zinc-binding" evidence="1">
    <location>
        <begin position="9"/>
        <end position="55"/>
    </location>
</feature>
<reference evidence="2" key="1">
    <citation type="submission" date="2018-06" db="EMBL/GenBank/DDBJ databases">
        <authorList>
            <person name="Zhirakovskaya E."/>
        </authorList>
    </citation>
    <scope>NUCLEOTIDE SEQUENCE</scope>
</reference>
<dbReference type="AlphaFoldDB" id="A0A3B1DV76"/>
<sequence length="136" mass="15914">TVAVTHYYDVARQCTDCGRMFIFFAAEQQHWYEDLQFGLDSDCVRCVPCRKQQQGIANIRQQYEDLFHQPDRTTDQCITMAECCLDLIERGVFTPKQTQRIHMLLNCVADEDTLGDRVVLIRKRLHNIERNSENAV</sequence>